<dbReference type="Proteomes" id="UP001257914">
    <property type="component" value="Unassembled WGS sequence"/>
</dbReference>
<keyword evidence="3" id="KW-1185">Reference proteome</keyword>
<accession>A0ABU3R5S1</accession>
<feature type="transmembrane region" description="Helical" evidence="1">
    <location>
        <begin position="53"/>
        <end position="75"/>
    </location>
</feature>
<feature type="transmembrane region" description="Helical" evidence="1">
    <location>
        <begin position="87"/>
        <end position="110"/>
    </location>
</feature>
<keyword evidence="1" id="KW-0812">Transmembrane</keyword>
<proteinExistence type="predicted"/>
<dbReference type="RefSeq" id="WP_315948507.1">
    <property type="nucleotide sequence ID" value="NZ_JAWCUA010000010.1"/>
</dbReference>
<reference evidence="2 3" key="1">
    <citation type="submission" date="2023-10" db="EMBL/GenBank/DDBJ databases">
        <title>Psychrosphaera aquimaarina strain SW33 isolated from seawater.</title>
        <authorList>
            <person name="Bayburt H."/>
            <person name="Kim J.M."/>
            <person name="Choi B.J."/>
            <person name="Jeon C.O."/>
        </authorList>
    </citation>
    <scope>NUCLEOTIDE SEQUENCE [LARGE SCALE GENOMIC DNA]</scope>
    <source>
        <strain evidence="2 3">KCTC 52743</strain>
    </source>
</reference>
<evidence type="ECO:0008006" key="4">
    <source>
        <dbReference type="Google" id="ProtNLM"/>
    </source>
</evidence>
<dbReference type="EMBL" id="JAWCUA010000010">
    <property type="protein sequence ID" value="MDU0114822.1"/>
    <property type="molecule type" value="Genomic_DNA"/>
</dbReference>
<sequence>MFIDLPSILIVLPPAILFGLAATSKADIKRGLSILISNEQDWTVIEYRKAAHFYNVTGNSAILLGAVMTLIGWIAMGSSLPADEFAITFGPAFAVSILTMVLGIMIKIICHIAEERIRYAADFY</sequence>
<evidence type="ECO:0000256" key="1">
    <source>
        <dbReference type="SAM" id="Phobius"/>
    </source>
</evidence>
<protein>
    <recommendedName>
        <fullName evidence="4">DUF2721 domain-containing protein</fullName>
    </recommendedName>
</protein>
<keyword evidence="1" id="KW-1133">Transmembrane helix</keyword>
<comment type="caution">
    <text evidence="2">The sequence shown here is derived from an EMBL/GenBank/DDBJ whole genome shotgun (WGS) entry which is preliminary data.</text>
</comment>
<evidence type="ECO:0000313" key="3">
    <source>
        <dbReference type="Proteomes" id="UP001257914"/>
    </source>
</evidence>
<keyword evidence="1" id="KW-0472">Membrane</keyword>
<evidence type="ECO:0000313" key="2">
    <source>
        <dbReference type="EMBL" id="MDU0114822.1"/>
    </source>
</evidence>
<name>A0ABU3R5S1_9GAMM</name>
<gene>
    <name evidence="2" type="ORF">RT723_17850</name>
</gene>
<organism evidence="2 3">
    <name type="scientific">Psychrosphaera aquimarina</name>
    <dbReference type="NCBI Taxonomy" id="2044854"/>
    <lineage>
        <taxon>Bacteria</taxon>
        <taxon>Pseudomonadati</taxon>
        <taxon>Pseudomonadota</taxon>
        <taxon>Gammaproteobacteria</taxon>
        <taxon>Alteromonadales</taxon>
        <taxon>Pseudoalteromonadaceae</taxon>
        <taxon>Psychrosphaera</taxon>
    </lineage>
</organism>
<feature type="transmembrane region" description="Helical" evidence="1">
    <location>
        <begin position="6"/>
        <end position="23"/>
    </location>
</feature>